<organism evidence="1 2">
    <name type="scientific">Actinoplanes campanulatus</name>
    <dbReference type="NCBI Taxonomy" id="113559"/>
    <lineage>
        <taxon>Bacteria</taxon>
        <taxon>Bacillati</taxon>
        <taxon>Actinomycetota</taxon>
        <taxon>Actinomycetes</taxon>
        <taxon>Micromonosporales</taxon>
        <taxon>Micromonosporaceae</taxon>
        <taxon>Actinoplanes</taxon>
    </lineage>
</organism>
<gene>
    <name evidence="1" type="ORF">FHR83_007134</name>
</gene>
<dbReference type="AlphaFoldDB" id="A0A7W5FI72"/>
<dbReference type="EMBL" id="JACHXF010000018">
    <property type="protein sequence ID" value="MBB3099428.1"/>
    <property type="molecule type" value="Genomic_DNA"/>
</dbReference>
<keyword evidence="2" id="KW-1185">Reference proteome</keyword>
<sequence length="73" mass="8007">MSWRDAILPGKPGKKLQEAWDAMSGDTRAAFLPHLLGDTSAEYLSDWLERSGTPVSASTIRTYRRSLPAEGSV</sequence>
<comment type="caution">
    <text evidence="1">The sequence shown here is derived from an EMBL/GenBank/DDBJ whole genome shotgun (WGS) entry which is preliminary data.</text>
</comment>
<name>A0A7W5FI72_9ACTN</name>
<evidence type="ECO:0000313" key="2">
    <source>
        <dbReference type="Proteomes" id="UP000590749"/>
    </source>
</evidence>
<protein>
    <submittedName>
        <fullName evidence="1">Uncharacterized protein</fullName>
    </submittedName>
</protein>
<dbReference type="Proteomes" id="UP000590749">
    <property type="component" value="Unassembled WGS sequence"/>
</dbReference>
<reference evidence="1 2" key="1">
    <citation type="submission" date="2020-08" db="EMBL/GenBank/DDBJ databases">
        <title>Genomic Encyclopedia of Type Strains, Phase III (KMG-III): the genomes of soil and plant-associated and newly described type strains.</title>
        <authorList>
            <person name="Whitman W."/>
        </authorList>
    </citation>
    <scope>NUCLEOTIDE SEQUENCE [LARGE SCALE GENOMIC DNA]</scope>
    <source>
        <strain evidence="1 2">CECT 3287</strain>
    </source>
</reference>
<accession>A0A7W5FI72</accession>
<evidence type="ECO:0000313" key="1">
    <source>
        <dbReference type="EMBL" id="MBB3099428.1"/>
    </source>
</evidence>
<proteinExistence type="predicted"/>
<dbReference type="RefSeq" id="WP_183225476.1">
    <property type="nucleotide sequence ID" value="NZ_BMPW01000021.1"/>
</dbReference>